<proteinExistence type="predicted"/>
<dbReference type="PANTHER" id="PTHR12558:SF13">
    <property type="entry name" value="CELL DIVISION CYCLE PROTEIN 27 HOMOLOG"/>
    <property type="match status" value="1"/>
</dbReference>
<dbReference type="EMBL" id="AQHY01000006">
    <property type="protein sequence ID" value="EOA58009.1"/>
    <property type="molecule type" value="Genomic_DNA"/>
</dbReference>
<feature type="repeat" description="TPR" evidence="1">
    <location>
        <begin position="666"/>
        <end position="699"/>
    </location>
</feature>
<dbReference type="InterPro" id="IPR019734">
    <property type="entry name" value="TPR_rpt"/>
</dbReference>
<dbReference type="Pfam" id="PF13181">
    <property type="entry name" value="TPR_8"/>
    <property type="match status" value="2"/>
</dbReference>
<dbReference type="PANTHER" id="PTHR12558">
    <property type="entry name" value="CELL DIVISION CYCLE 16,23,27"/>
    <property type="match status" value="1"/>
</dbReference>
<dbReference type="STRING" id="1121098.HMPREF1534_00385"/>
<dbReference type="PROSITE" id="PS50005">
    <property type="entry name" value="TPR"/>
    <property type="match status" value="2"/>
</dbReference>
<dbReference type="OrthoDB" id="1108959at2"/>
<comment type="caution">
    <text evidence="2">The sequence shown here is derived from an EMBL/GenBank/DDBJ whole genome shotgun (WGS) entry which is preliminary data.</text>
</comment>
<organism evidence="2 3">
    <name type="scientific">Phocaeicola massiliensis B84634 = Timone 84634 = DSM 17679 = JCM 13223</name>
    <dbReference type="NCBI Taxonomy" id="1121098"/>
    <lineage>
        <taxon>Bacteria</taxon>
        <taxon>Pseudomonadati</taxon>
        <taxon>Bacteroidota</taxon>
        <taxon>Bacteroidia</taxon>
        <taxon>Bacteroidales</taxon>
        <taxon>Bacteroidaceae</taxon>
        <taxon>Phocaeicola</taxon>
    </lineage>
</organism>
<keyword evidence="1" id="KW-0802">TPR repeat</keyword>
<accession>U6RN42</accession>
<dbReference type="PATRIC" id="fig|1121098.3.peg.389"/>
<dbReference type="Pfam" id="PF12895">
    <property type="entry name" value="ANAPC3"/>
    <property type="match status" value="1"/>
</dbReference>
<evidence type="ECO:0000313" key="3">
    <source>
        <dbReference type="Proteomes" id="UP000017831"/>
    </source>
</evidence>
<dbReference type="HOGENOM" id="CLU_022117_0_0_10"/>
<dbReference type="SMART" id="SM00028">
    <property type="entry name" value="TPR"/>
    <property type="match status" value="6"/>
</dbReference>
<keyword evidence="3" id="KW-1185">Reference proteome</keyword>
<sequence length="731" mass="86727">MHNEIEYVFNLLENHRLKEALVQIHAMASQCSSWQLRTDVETLQTTYDLMLQYNAKGIKDPKQKDMYNKIFRSAYEMAERTHIMKNSTSSFALYYDLIRTYEHAKPHTLSELQMQLEAYTEDAATAPLIYSDANRCKSELAGIRERHEKALNELFERTWVSLYWTEAEVQEAQTLLNSLLVPVNDLCVFISAVTMSQSRIFDIRKYMLLLEAYNHPDPMVNQRAIVGIVITALFHEHRIMMYPEARAKLSLLNEDADFIKNLHTIQIQLQLSRETQKIDRKMREEIIPEMMRNPRIGNSNKIGFDETEDSDDLNPEWENWIDKSGITDKLREMGELQMEGADVYMSTFSQLKQFPFFRQMSHWFYPFDRQFPDIVTIFGDNEEKRMSLLDIILNSDSFCNSDKYSFCFSLIQMPESQRELMIHQMNEQSSVSQEQLEQITKMTKSTLKKENISRQYIHDLYRFFKLWSRRSEEKDIFESRFELWKYNSLKKAITQPEELKKLADYFFQKDYMEEAFQLYSILLEENKTNSELWQKAGYSLQKLGNYDKALSYYKQADIIAPDALWTNRHLALCYHKLGMPEQALQYFKKVEIVQPDNLNLSLQIGQCLVALKKYEEALGYFFKVEYLEKNPNNARRAIGWCSFVIGKYEEARKYYDLLLQATKPKMQDWMNAGHLYYTLGNIETAINYYQKAQSMCEDRNMFLTFYLEDKKYLIEKGFSEEDIYILLDELL</sequence>
<dbReference type="AlphaFoldDB" id="U6RN42"/>
<dbReference type="InterPro" id="IPR011990">
    <property type="entry name" value="TPR-like_helical_dom_sf"/>
</dbReference>
<evidence type="ECO:0000256" key="1">
    <source>
        <dbReference type="PROSITE-ProRule" id="PRU00339"/>
    </source>
</evidence>
<dbReference type="Proteomes" id="UP000017831">
    <property type="component" value="Unassembled WGS sequence"/>
</dbReference>
<reference evidence="2 3" key="1">
    <citation type="submission" date="2013-04" db="EMBL/GenBank/DDBJ databases">
        <title>The Genome Sequence of Bacteroides massiliensis DSM 17679.</title>
        <authorList>
            <consortium name="The Broad Institute Genomics Platform"/>
            <person name="Earl A."/>
            <person name="Ward D."/>
            <person name="Feldgarden M."/>
            <person name="Gevers D."/>
            <person name="Martens E."/>
            <person name="Fenner L."/>
            <person name="Roux V."/>
            <person name="Mallet M.N."/>
            <person name="Raoult D."/>
            <person name="Walker B."/>
            <person name="Young S."/>
            <person name="Zeng Q."/>
            <person name="Gargeya S."/>
            <person name="Fitzgerald M."/>
            <person name="Haas B."/>
            <person name="Abouelleil A."/>
            <person name="Allen A.W."/>
            <person name="Alvarado L."/>
            <person name="Arachchi H.M."/>
            <person name="Berlin A.M."/>
            <person name="Chapman S.B."/>
            <person name="Gainer-Dewar J."/>
            <person name="Goldberg J."/>
            <person name="Griggs A."/>
            <person name="Gujja S."/>
            <person name="Hansen M."/>
            <person name="Howarth C."/>
            <person name="Imamovic A."/>
            <person name="Ireland A."/>
            <person name="Larimer J."/>
            <person name="McCowan C."/>
            <person name="Murphy C."/>
            <person name="Pearson M."/>
            <person name="Poon T.W."/>
            <person name="Priest M."/>
            <person name="Roberts A."/>
            <person name="Saif S."/>
            <person name="Shea T."/>
            <person name="Sisk P."/>
            <person name="Sykes S."/>
            <person name="Wortman J."/>
            <person name="Nusbaum C."/>
            <person name="Birren B."/>
        </authorList>
    </citation>
    <scope>NUCLEOTIDE SEQUENCE [LARGE SCALE GENOMIC DNA]</scope>
    <source>
        <strain evidence="3">B84634 / Timone 84634 / DSM 17679 / JCM 13223</strain>
    </source>
</reference>
<name>U6RN42_9BACT</name>
<dbReference type="eggNOG" id="COG0457">
    <property type="taxonomic scope" value="Bacteria"/>
</dbReference>
<evidence type="ECO:0000313" key="2">
    <source>
        <dbReference type="EMBL" id="EOA58009.1"/>
    </source>
</evidence>
<dbReference type="Gene3D" id="1.25.40.10">
    <property type="entry name" value="Tetratricopeptide repeat domain"/>
    <property type="match status" value="1"/>
</dbReference>
<dbReference type="SUPFAM" id="SSF48452">
    <property type="entry name" value="TPR-like"/>
    <property type="match status" value="1"/>
</dbReference>
<gene>
    <name evidence="2" type="ORF">HMPREF1534_00385</name>
</gene>
<feature type="repeat" description="TPR" evidence="1">
    <location>
        <begin position="530"/>
        <end position="563"/>
    </location>
</feature>
<protein>
    <submittedName>
        <fullName evidence="2">Uncharacterized protein</fullName>
    </submittedName>
</protein>